<evidence type="ECO:0000313" key="3">
    <source>
        <dbReference type="Proteomes" id="UP000729402"/>
    </source>
</evidence>
<gene>
    <name evidence="2" type="ORF">GUJ93_ZPchr0006g43347</name>
</gene>
<reference evidence="2" key="2">
    <citation type="submission" date="2021-02" db="EMBL/GenBank/DDBJ databases">
        <authorList>
            <person name="Kimball J.A."/>
            <person name="Haas M.W."/>
            <person name="Macchietto M."/>
            <person name="Kono T."/>
            <person name="Duquette J."/>
            <person name="Shao M."/>
        </authorList>
    </citation>
    <scope>NUCLEOTIDE SEQUENCE</scope>
    <source>
        <tissue evidence="2">Fresh leaf tissue</tissue>
    </source>
</reference>
<sequence>MARRLNGRAQQAAAQCSERRVGRGATLGIDRGATLGIDRGARDASAGAQRLASTGARGQRADDAWGGGPMRRTTCR</sequence>
<dbReference type="AlphaFoldDB" id="A0A8J5TGK1"/>
<reference evidence="2" key="1">
    <citation type="journal article" date="2021" name="bioRxiv">
        <title>Whole Genome Assembly and Annotation of Northern Wild Rice, Zizania palustris L., Supports a Whole Genome Duplication in the Zizania Genus.</title>
        <authorList>
            <person name="Haas M."/>
            <person name="Kono T."/>
            <person name="Macchietto M."/>
            <person name="Millas R."/>
            <person name="McGilp L."/>
            <person name="Shao M."/>
            <person name="Duquette J."/>
            <person name="Hirsch C.N."/>
            <person name="Kimball J."/>
        </authorList>
    </citation>
    <scope>NUCLEOTIDE SEQUENCE</scope>
    <source>
        <tissue evidence="2">Fresh leaf tissue</tissue>
    </source>
</reference>
<evidence type="ECO:0000256" key="1">
    <source>
        <dbReference type="SAM" id="MobiDB-lite"/>
    </source>
</evidence>
<comment type="caution">
    <text evidence="2">The sequence shown here is derived from an EMBL/GenBank/DDBJ whole genome shotgun (WGS) entry which is preliminary data.</text>
</comment>
<evidence type="ECO:0000313" key="2">
    <source>
        <dbReference type="EMBL" id="KAG8076716.1"/>
    </source>
</evidence>
<keyword evidence="3" id="KW-1185">Reference proteome</keyword>
<dbReference type="Proteomes" id="UP000729402">
    <property type="component" value="Unassembled WGS sequence"/>
</dbReference>
<dbReference type="EMBL" id="JAAALK010000283">
    <property type="protein sequence ID" value="KAG8076716.1"/>
    <property type="molecule type" value="Genomic_DNA"/>
</dbReference>
<protein>
    <submittedName>
        <fullName evidence="2">Uncharacterized protein</fullName>
    </submittedName>
</protein>
<name>A0A8J5TGK1_ZIZPA</name>
<feature type="region of interest" description="Disordered" evidence="1">
    <location>
        <begin position="40"/>
        <end position="76"/>
    </location>
</feature>
<proteinExistence type="predicted"/>
<accession>A0A8J5TGK1</accession>
<organism evidence="2 3">
    <name type="scientific">Zizania palustris</name>
    <name type="common">Northern wild rice</name>
    <dbReference type="NCBI Taxonomy" id="103762"/>
    <lineage>
        <taxon>Eukaryota</taxon>
        <taxon>Viridiplantae</taxon>
        <taxon>Streptophyta</taxon>
        <taxon>Embryophyta</taxon>
        <taxon>Tracheophyta</taxon>
        <taxon>Spermatophyta</taxon>
        <taxon>Magnoliopsida</taxon>
        <taxon>Liliopsida</taxon>
        <taxon>Poales</taxon>
        <taxon>Poaceae</taxon>
        <taxon>BOP clade</taxon>
        <taxon>Oryzoideae</taxon>
        <taxon>Oryzeae</taxon>
        <taxon>Zizaniinae</taxon>
        <taxon>Zizania</taxon>
    </lineage>
</organism>